<reference evidence="14" key="1">
    <citation type="submission" date="2020-05" db="EMBL/GenBank/DDBJ databases">
        <title>Mycena genomes resolve the evolution of fungal bioluminescence.</title>
        <authorList>
            <person name="Tsai I.J."/>
        </authorList>
    </citation>
    <scope>NUCLEOTIDE SEQUENCE</scope>
    <source>
        <strain evidence="14">171206Taipei</strain>
    </source>
</reference>
<dbReference type="GeneID" id="59343030"/>
<dbReference type="CDD" id="cd11377">
    <property type="entry name" value="Pro-peptidase_S53"/>
    <property type="match status" value="1"/>
</dbReference>
<comment type="subcellular location">
    <subcellularLocation>
        <location evidence="3">Secreted</location>
        <location evidence="3">Extracellular space</location>
    </subcellularLocation>
</comment>
<dbReference type="InterPro" id="IPR050819">
    <property type="entry name" value="Tripeptidyl-peptidase_I"/>
</dbReference>
<keyword evidence="15" id="KW-1185">Reference proteome</keyword>
<evidence type="ECO:0000256" key="9">
    <source>
        <dbReference type="ARBA" id="ARBA00022837"/>
    </source>
</evidence>
<evidence type="ECO:0000256" key="11">
    <source>
        <dbReference type="PROSITE-ProRule" id="PRU01032"/>
    </source>
</evidence>
<keyword evidence="8" id="KW-0720">Serine protease</keyword>
<dbReference type="GO" id="GO:0004252">
    <property type="term" value="F:serine-type endopeptidase activity"/>
    <property type="evidence" value="ECO:0007669"/>
    <property type="project" value="InterPro"/>
</dbReference>
<evidence type="ECO:0000256" key="12">
    <source>
        <dbReference type="SAM" id="SignalP"/>
    </source>
</evidence>
<name>A0A8H6T301_9AGAR</name>
<keyword evidence="5" id="KW-0645">Protease</keyword>
<dbReference type="Pfam" id="PF00082">
    <property type="entry name" value="Peptidase_S8"/>
    <property type="match status" value="1"/>
</dbReference>
<evidence type="ECO:0000256" key="4">
    <source>
        <dbReference type="ARBA" id="ARBA00012462"/>
    </source>
</evidence>
<evidence type="ECO:0000256" key="3">
    <source>
        <dbReference type="ARBA" id="ARBA00004239"/>
    </source>
</evidence>
<dbReference type="SUPFAM" id="SSF54897">
    <property type="entry name" value="Protease propeptides/inhibitors"/>
    <property type="match status" value="1"/>
</dbReference>
<dbReference type="SMART" id="SM00944">
    <property type="entry name" value="Pro-kuma_activ"/>
    <property type="match status" value="1"/>
</dbReference>
<keyword evidence="9 11" id="KW-0106">Calcium</keyword>
<keyword evidence="10" id="KW-0865">Zymogen</keyword>
<evidence type="ECO:0000256" key="6">
    <source>
        <dbReference type="ARBA" id="ARBA00022723"/>
    </source>
</evidence>
<comment type="cofactor">
    <cofactor evidence="11">
        <name>Ca(2+)</name>
        <dbReference type="ChEBI" id="CHEBI:29108"/>
    </cofactor>
    <text evidence="11">Binds 1 Ca(2+) ion per subunit.</text>
</comment>
<accession>A0A8H6T301</accession>
<feature type="domain" description="Peptidase S53" evidence="13">
    <location>
        <begin position="242"/>
        <end position="602"/>
    </location>
</feature>
<evidence type="ECO:0000256" key="7">
    <source>
        <dbReference type="ARBA" id="ARBA00022801"/>
    </source>
</evidence>
<dbReference type="OrthoDB" id="409122at2759"/>
<feature type="binding site" evidence="11">
    <location>
        <position position="563"/>
    </location>
    <ligand>
        <name>Ca(2+)</name>
        <dbReference type="ChEBI" id="CHEBI:29108"/>
    </ligand>
</feature>
<dbReference type="PROSITE" id="PS51695">
    <property type="entry name" value="SEDOLISIN"/>
    <property type="match status" value="1"/>
</dbReference>
<gene>
    <name evidence="14" type="ORF">MIND_00367500</name>
</gene>
<dbReference type="InterPro" id="IPR030400">
    <property type="entry name" value="Sedolisin_dom"/>
</dbReference>
<evidence type="ECO:0000313" key="15">
    <source>
        <dbReference type="Proteomes" id="UP000636479"/>
    </source>
</evidence>
<dbReference type="EC" id="3.4.14.10" evidence="4"/>
<dbReference type="SUPFAM" id="SSF52743">
    <property type="entry name" value="Subtilisin-like"/>
    <property type="match status" value="1"/>
</dbReference>
<dbReference type="Gene3D" id="3.40.50.200">
    <property type="entry name" value="Peptidase S8/S53 domain"/>
    <property type="match status" value="1"/>
</dbReference>
<feature type="signal peptide" evidence="12">
    <location>
        <begin position="1"/>
        <end position="19"/>
    </location>
</feature>
<evidence type="ECO:0000256" key="5">
    <source>
        <dbReference type="ARBA" id="ARBA00022670"/>
    </source>
</evidence>
<evidence type="ECO:0000256" key="8">
    <source>
        <dbReference type="ARBA" id="ARBA00022825"/>
    </source>
</evidence>
<dbReference type="InterPro" id="IPR036852">
    <property type="entry name" value="Peptidase_S8/S53_dom_sf"/>
</dbReference>
<dbReference type="EMBL" id="JACAZF010000003">
    <property type="protein sequence ID" value="KAF7309949.1"/>
    <property type="molecule type" value="Genomic_DNA"/>
</dbReference>
<evidence type="ECO:0000256" key="1">
    <source>
        <dbReference type="ARBA" id="ARBA00001910"/>
    </source>
</evidence>
<evidence type="ECO:0000259" key="13">
    <source>
        <dbReference type="PROSITE" id="PS51695"/>
    </source>
</evidence>
<dbReference type="Proteomes" id="UP000636479">
    <property type="component" value="Unassembled WGS sequence"/>
</dbReference>
<dbReference type="AlphaFoldDB" id="A0A8H6T301"/>
<sequence>MLTTTFFWTTTALIAAVSASPLSARQGYHQQYRRSAPEGFTWKSTAPSDYGLKLRIALASNDAPGLQRALLDVSTPGSENYGKHLTKDEVNGFLAPTPQALAAVTNWLGNNNVSSTSGVSGDWLTINVPVAKANALLSANFEMFEHTDSGNVYARTLNLALPDSVAPFIEHIFPTTEFNSPMEVRPVMSLPETKGLGRRQAGGKAQRGPVTPGEYLGFLDTFMLMNVIQKACKSSMAFQPRLRHRNRTTSLFPVRLICSTYDEHAYNYLPGFLGQFAQGADLQTFLTNFRKDTDPRPVVRVQTLDGGQNPQSAQQAGVEALDIQYTVGVATGVPVTFVSVGNQVQDGALGGFLDIINFFLGVKDADVPLVMSTSYGLNEEDLPPALETKLCNAYAALGARGSSILFASGDAGVNGGVKRRQCKKFLPAFPSTCPFVTSVGSTFGGSIEVETGSKFSSGGFSDVFAMPDYQTKAVNDYLALLGNKNAGLFNTKGRAFPDVAAQGENFQVVNGGRLGGVDGTSASCPVFASVIGLINDELIGAGKKPLGFLNPFLYSNAGAMNDITLGNNPGCDTDGFPALKGWDPVTGLGTPNFEKLRKAAGL</sequence>
<keyword evidence="6 11" id="KW-0479">Metal-binding</keyword>
<feature type="chain" id="PRO_5034308325" description="tripeptidyl-peptidase II" evidence="12">
    <location>
        <begin position="20"/>
        <end position="602"/>
    </location>
</feature>
<dbReference type="PANTHER" id="PTHR14218:SF10">
    <property type="entry name" value="PEPTIDASE S53 DOMAIN-CONTAINING PROTEIN"/>
    <property type="match status" value="1"/>
</dbReference>
<dbReference type="GO" id="GO:0006508">
    <property type="term" value="P:proteolysis"/>
    <property type="evidence" value="ECO:0007669"/>
    <property type="project" value="UniProtKB-KW"/>
</dbReference>
<feature type="binding site" evidence="11">
    <location>
        <position position="581"/>
    </location>
    <ligand>
        <name>Ca(2+)</name>
        <dbReference type="ChEBI" id="CHEBI:29108"/>
    </ligand>
</feature>
<dbReference type="GO" id="GO:0005576">
    <property type="term" value="C:extracellular region"/>
    <property type="evidence" value="ECO:0007669"/>
    <property type="project" value="UniProtKB-SubCell"/>
</dbReference>
<evidence type="ECO:0000256" key="2">
    <source>
        <dbReference type="ARBA" id="ARBA00002451"/>
    </source>
</evidence>
<keyword evidence="12" id="KW-0732">Signal</keyword>
<dbReference type="InterPro" id="IPR015366">
    <property type="entry name" value="S53_propep"/>
</dbReference>
<dbReference type="Pfam" id="PF09286">
    <property type="entry name" value="Pro-kuma_activ"/>
    <property type="match status" value="1"/>
</dbReference>
<organism evidence="14 15">
    <name type="scientific">Mycena indigotica</name>
    <dbReference type="NCBI Taxonomy" id="2126181"/>
    <lineage>
        <taxon>Eukaryota</taxon>
        <taxon>Fungi</taxon>
        <taxon>Dikarya</taxon>
        <taxon>Basidiomycota</taxon>
        <taxon>Agaricomycotina</taxon>
        <taxon>Agaricomycetes</taxon>
        <taxon>Agaricomycetidae</taxon>
        <taxon>Agaricales</taxon>
        <taxon>Marasmiineae</taxon>
        <taxon>Mycenaceae</taxon>
        <taxon>Mycena</taxon>
    </lineage>
</organism>
<dbReference type="InterPro" id="IPR000209">
    <property type="entry name" value="Peptidase_S8/S53_dom"/>
</dbReference>
<dbReference type="CDD" id="cd04056">
    <property type="entry name" value="Peptidases_S53"/>
    <property type="match status" value="1"/>
</dbReference>
<comment type="catalytic activity">
    <reaction evidence="1">
        <text>Release of an N-terminal tripeptide from a polypeptide.</text>
        <dbReference type="EC" id="3.4.14.10"/>
    </reaction>
</comment>
<protein>
    <recommendedName>
        <fullName evidence="4">tripeptidyl-peptidase II</fullName>
        <ecNumber evidence="4">3.4.14.10</ecNumber>
    </recommendedName>
</protein>
<evidence type="ECO:0000256" key="10">
    <source>
        <dbReference type="ARBA" id="ARBA00023145"/>
    </source>
</evidence>
<keyword evidence="7" id="KW-0378">Hydrolase</keyword>
<feature type="binding site" evidence="11">
    <location>
        <position position="583"/>
    </location>
    <ligand>
        <name>Ca(2+)</name>
        <dbReference type="ChEBI" id="CHEBI:29108"/>
    </ligand>
</feature>
<dbReference type="GO" id="GO:0046872">
    <property type="term" value="F:metal ion binding"/>
    <property type="evidence" value="ECO:0007669"/>
    <property type="project" value="UniProtKB-UniRule"/>
</dbReference>
<feature type="binding site" evidence="11">
    <location>
        <position position="562"/>
    </location>
    <ligand>
        <name>Ca(2+)</name>
        <dbReference type="ChEBI" id="CHEBI:29108"/>
    </ligand>
</feature>
<comment type="caution">
    <text evidence="11">Lacks conserved residue(s) required for the propagation of feature annotation.</text>
</comment>
<proteinExistence type="predicted"/>
<evidence type="ECO:0000313" key="14">
    <source>
        <dbReference type="EMBL" id="KAF7309949.1"/>
    </source>
</evidence>
<comment type="function">
    <text evidence="2">Secreted tripeptidyl-peptidase which degrades proteins at acidic pHs and is involved in virulence.</text>
</comment>
<dbReference type="PANTHER" id="PTHR14218">
    <property type="entry name" value="PROTEASE S8 TRIPEPTIDYL PEPTIDASE I CLN2"/>
    <property type="match status" value="1"/>
</dbReference>
<comment type="caution">
    <text evidence="14">The sequence shown here is derived from an EMBL/GenBank/DDBJ whole genome shotgun (WGS) entry which is preliminary data.</text>
</comment>
<dbReference type="RefSeq" id="XP_037223399.1">
    <property type="nucleotide sequence ID" value="XM_037360514.1"/>
</dbReference>
<dbReference type="GO" id="GO:0008240">
    <property type="term" value="F:tripeptidyl-peptidase activity"/>
    <property type="evidence" value="ECO:0007669"/>
    <property type="project" value="UniProtKB-EC"/>
</dbReference>